<keyword evidence="13 21" id="KW-0067">ATP-binding</keyword>
<comment type="catalytic activity">
    <reaction evidence="20 21 22">
        <text>shikimate + ATP = 3-phosphoshikimate + ADP + H(+)</text>
        <dbReference type="Rhea" id="RHEA:13121"/>
        <dbReference type="ChEBI" id="CHEBI:15378"/>
        <dbReference type="ChEBI" id="CHEBI:30616"/>
        <dbReference type="ChEBI" id="CHEBI:36208"/>
        <dbReference type="ChEBI" id="CHEBI:145989"/>
        <dbReference type="ChEBI" id="CHEBI:456216"/>
        <dbReference type="EC" id="2.7.1.71"/>
    </reaction>
</comment>
<dbReference type="NCBIfam" id="TIGR01357">
    <property type="entry name" value="aroB"/>
    <property type="match status" value="1"/>
</dbReference>
<dbReference type="Proteomes" id="UP000193944">
    <property type="component" value="Unassembled WGS sequence"/>
</dbReference>
<feature type="binding site" evidence="21">
    <location>
        <position position="348"/>
    </location>
    <ligand>
        <name>7-phospho-2-dehydro-3-deoxy-D-arabino-heptonate</name>
        <dbReference type="ChEBI" id="CHEBI:58394"/>
    </ligand>
</feature>
<dbReference type="GO" id="GO:0005737">
    <property type="term" value="C:cytoplasm"/>
    <property type="evidence" value="ECO:0007669"/>
    <property type="project" value="UniProtKB-SubCell"/>
</dbReference>
<evidence type="ECO:0000256" key="11">
    <source>
        <dbReference type="ARBA" id="ARBA00022777"/>
    </source>
</evidence>
<dbReference type="InterPro" id="IPR056179">
    <property type="entry name" value="DHQS_C"/>
</dbReference>
<dbReference type="UniPathway" id="UPA00053">
    <property type="reaction ID" value="UER00085"/>
</dbReference>
<dbReference type="InterPro" id="IPR036291">
    <property type="entry name" value="NAD(P)-bd_dom_sf"/>
</dbReference>
<dbReference type="FunFam" id="3.40.50.1970:FF:000007">
    <property type="entry name" value="Pentafunctional AROM polypeptide"/>
    <property type="match status" value="1"/>
</dbReference>
<dbReference type="SUPFAM" id="SSF52540">
    <property type="entry name" value="P-loop containing nucleoside triphosphate hydrolases"/>
    <property type="match status" value="1"/>
</dbReference>
<dbReference type="FunFam" id="3.40.50.300:FF:001256">
    <property type="entry name" value="Pentafunctional AROM polypeptide"/>
    <property type="match status" value="1"/>
</dbReference>
<dbReference type="Pfam" id="PF01202">
    <property type="entry name" value="SKI"/>
    <property type="match status" value="1"/>
</dbReference>
<feature type="binding site" evidence="21">
    <location>
        <position position="116"/>
    </location>
    <ligand>
        <name>NAD(+)</name>
        <dbReference type="ChEBI" id="CHEBI:57540"/>
    </ligand>
</feature>
<dbReference type="PRINTS" id="PR01100">
    <property type="entry name" value="SHIKIMTKNASE"/>
</dbReference>
<evidence type="ECO:0000256" key="16">
    <source>
        <dbReference type="ARBA" id="ARBA00023141"/>
    </source>
</evidence>
<feature type="binding site" evidence="21">
    <location>
        <position position="261"/>
    </location>
    <ligand>
        <name>7-phospho-2-dehydro-3-deoxy-D-arabino-heptonate</name>
        <dbReference type="ChEBI" id="CHEBI:58394"/>
    </ligand>
</feature>
<dbReference type="SUPFAM" id="SSF51735">
    <property type="entry name" value="NAD(P)-binding Rossmann-fold domains"/>
    <property type="match status" value="1"/>
</dbReference>
<dbReference type="EC" id="2.5.1.19" evidence="21"/>
<dbReference type="GO" id="GO:0005524">
    <property type="term" value="F:ATP binding"/>
    <property type="evidence" value="ECO:0007669"/>
    <property type="project" value="UniProtKB-UniRule"/>
</dbReference>
<dbReference type="CDD" id="cd08195">
    <property type="entry name" value="DHQS"/>
    <property type="match status" value="1"/>
</dbReference>
<evidence type="ECO:0000256" key="17">
    <source>
        <dbReference type="ARBA" id="ARBA00023239"/>
    </source>
</evidence>
<dbReference type="GO" id="GO:0003855">
    <property type="term" value="F:3-dehydroquinate dehydratase activity"/>
    <property type="evidence" value="ECO:0007669"/>
    <property type="project" value="UniProtKB-UniRule"/>
</dbReference>
<feature type="region of interest" description="Shikimate dehydrogenase" evidence="21">
    <location>
        <begin position="1317"/>
        <end position="1605"/>
    </location>
</feature>
<comment type="similarity">
    <text evidence="22">In the N-terminal section; belongs to the dehydroquinate synthase family.</text>
</comment>
<feature type="active site" description="Proton acceptor; for 3-dehydroquinate synthase activity" evidence="21">
    <location>
        <position position="265"/>
    </location>
</feature>
<comment type="catalytic activity">
    <reaction evidence="19">
        <text>3-phosphoshikimate + phosphoenolpyruvate = 5-O-(1-carboxyvinyl)-3-phosphoshikimate + phosphate</text>
        <dbReference type="Rhea" id="RHEA:21256"/>
        <dbReference type="ChEBI" id="CHEBI:43474"/>
        <dbReference type="ChEBI" id="CHEBI:57701"/>
        <dbReference type="ChEBI" id="CHEBI:58702"/>
        <dbReference type="ChEBI" id="CHEBI:145989"/>
        <dbReference type="EC" id="2.5.1.19"/>
    </reaction>
    <physiologicalReaction direction="left-to-right" evidence="19">
        <dbReference type="Rhea" id="RHEA:21257"/>
    </physiologicalReaction>
</comment>
<keyword evidence="17 21" id="KW-0456">Lyase</keyword>
<comment type="similarity">
    <text evidence="21">In the N-terminal section; belongs to the sugar phosphate cyclases superfamily. Dehydroquinate synthase family.</text>
</comment>
<comment type="similarity">
    <text evidence="21 22">In the 3rd section; belongs to the shikimate kinase family.</text>
</comment>
<dbReference type="Pfam" id="PF00275">
    <property type="entry name" value="EPSP_synthase"/>
    <property type="match status" value="1"/>
</dbReference>
<evidence type="ECO:0000313" key="28">
    <source>
        <dbReference type="EMBL" id="ORX82767.1"/>
    </source>
</evidence>
<proteinExistence type="inferred from homology"/>
<dbReference type="Gene3D" id="3.40.50.1970">
    <property type="match status" value="1"/>
</dbReference>
<keyword evidence="12 21" id="KW-0862">Zinc</keyword>
<dbReference type="PANTHER" id="PTHR21090">
    <property type="entry name" value="AROM/DEHYDROQUINATE SYNTHASE"/>
    <property type="match status" value="1"/>
</dbReference>
<evidence type="ECO:0000256" key="15">
    <source>
        <dbReference type="ARBA" id="ARBA00023002"/>
    </source>
</evidence>
<dbReference type="CDD" id="cd00502">
    <property type="entry name" value="DHQase_I"/>
    <property type="match status" value="1"/>
</dbReference>
<comment type="similarity">
    <text evidence="3">In the 2nd section; belongs to the type-I 3-dehydroquinase family.</text>
</comment>
<feature type="domain" description="Enolpyruvate transferase" evidence="23">
    <location>
        <begin position="401"/>
        <end position="821"/>
    </location>
</feature>
<evidence type="ECO:0000256" key="21">
    <source>
        <dbReference type="HAMAP-Rule" id="MF_03143"/>
    </source>
</evidence>
<evidence type="ECO:0000259" key="27">
    <source>
        <dbReference type="Pfam" id="PF24621"/>
    </source>
</evidence>
<evidence type="ECO:0000256" key="19">
    <source>
        <dbReference type="ARBA" id="ARBA00044633"/>
    </source>
</evidence>
<dbReference type="Pfam" id="PF24621">
    <property type="entry name" value="DHQS_C"/>
    <property type="match status" value="1"/>
</dbReference>
<evidence type="ECO:0000256" key="20">
    <source>
        <dbReference type="ARBA" id="ARBA00048567"/>
    </source>
</evidence>
<dbReference type="SUPFAM" id="SSF56796">
    <property type="entry name" value="Dehydroquinate synthase-like"/>
    <property type="match status" value="1"/>
</dbReference>
<sequence>MAENNITKIPILGKESIIVGNNITDYIAKDVVSTVKASTYCIITDENVAMYHLENLENLLTKEASALGRRVLSYTIPAGELQKCRDTKAEIEDYLLSNKCTRDTCILALGGGVIGDLSGFVAATFMRGCSVIQIPTTLLAMVDSSIGGKTAIDVPGGKNIIGAFHQPTRIFIDPQYLTTLPLRQFLNGMGEVIKTAAFWSPEDFALLENNVEKILAFARNESQEAANIVQKIIQGAANTKAYVVTHDEKEGGLRGVLNFGHTIGHAIEAILAPVMYHGECISMGMVYEAEIARSMGILKDAAVGRLSRCIQAYGLPISINDPLVDRNTHGKQKEITVDRLMEIMKLDKKNRGTQKRIVIISDIGKLYEEKPTNVDDEVIINVLSPALKVNPVPESQKEEISMKVPGSKSISNRALILASLGQGKCKLQGLLLSDDTQVMLDALQYLGIKYFWEDNGDSLVIEGSNGQLQVPTSEIYLGNAGTASRFLTSVCTLISQAGSNTVLTGNARMKERPIGPLVEALNFNGCDIQFLGKNKSLPISIAHKGSKLQGGTIKLSASVSSQYVSSILMSAPYAQNPVTLELVGDNVVSQPYIDMTITMMKQFGIEVTRETNTNIYHIPAASYTNPETYIIEADATSATYPLAYAAITGSKITVENIGSDSLQGDSEFATKVLQPMGCIVSQTTHTTTVQGPARGQLKAIKIDMETMTDAFLTATVLAAVANGTTEITGISNQRVKECNRIEAMVTELAKFGVKASELEDGIKITGTPITSLKAPVNGVKCYDDHRIAMSFSILSLVVPEQVLIREKRCVEKTWPSWWDTLQNVLKVKLNGYDTSVEELKHLDKEVKVEQKQFIDSSIIIIGMRGVGKTSMGQFAAKFVGKKFVDMDWYFEQELKTTIKEYIPSKGWEQFRIEETRLLKKIIEENPNGLVISCGGGIVETEGGRSVLKQYASQGGIVLHLTRNIKDIVAYLSKDETRPSFAEDITAVWERRKKWFEECSSHEFYIYKDKKITEGRKWWIDVEIDFKRYLEFICANPSKYENKFPGNVYIPPASSYFLSLTYPDLNEAIPILDKASEGSDALELRVDLLANQDDDYVKEQVAILRRYSKLPIIFTVRTDGQGGRFPPTEVDRMFELLENGIKWGCEYVDVEVDVIGKNKEHRIELTKNLVKRKGNCKIIASYHDCSGTALWDPHTVASINTDTTKKGTDNSQKRLLRMRDKYMELLPYGDIIKLIGFAHKLQDNFALYTFVKEIIPSLGLQYKPVIAMNMGQIGQISRALNEFFTPVTHPILPFKAAPGQLSIQEINKIRSCIGLIPPKKYYLFGSPIAYSQSPTIHNTGFEVLGLPHKYELSESEEWTHVKKVVEDGIKDGSFGGASVTIPHKQNVIEHGIVQKVTDAAKAIGAVNTLMVEKDEEGNPIVAGDNTDYLGIKRCIEDRINKLLKPKDKFIGVVVGAGGTARAACYALNQIGVEKLLIWNRTQSKAEELAKIFGAEVVPNLGDCLKTETESNVCYAIVGTVPAAAQTNMNFTEFFDSNKKGVIVEMAYKPRRTPLLNAAVAAKDSQWETTEGVDVLIEQGLEQFIRWTGRIPPKSAISEQVYNRYSE</sequence>
<dbReference type="InterPro" id="IPR013708">
    <property type="entry name" value="Shikimate_DH-bd_N"/>
</dbReference>
<evidence type="ECO:0000256" key="5">
    <source>
        <dbReference type="ARBA" id="ARBA00009948"/>
    </source>
</evidence>
<dbReference type="PROSITE" id="PS01128">
    <property type="entry name" value="SHIKIMATE_KINASE"/>
    <property type="match status" value="1"/>
</dbReference>
<name>A0A1Y1XAM4_9FUNG</name>
<feature type="domain" description="3-dehydroquinate synthase N-terminal" evidence="25">
    <location>
        <begin position="74"/>
        <end position="185"/>
    </location>
</feature>
<dbReference type="InterPro" id="IPR046346">
    <property type="entry name" value="Aminoacid_DH-like_N_sf"/>
</dbReference>
<evidence type="ECO:0000256" key="8">
    <source>
        <dbReference type="ARBA" id="ARBA00022679"/>
    </source>
</evidence>
<comment type="caution">
    <text evidence="28">The sequence shown here is derived from an EMBL/GenBank/DDBJ whole genome shotgun (WGS) entry which is preliminary data.</text>
</comment>
<dbReference type="PROSITE" id="PS00885">
    <property type="entry name" value="EPSP_SYNTHASE_2"/>
    <property type="match status" value="1"/>
</dbReference>
<feature type="binding site" evidence="21">
    <location>
        <position position="277"/>
    </location>
    <ligand>
        <name>Zn(2+)</name>
        <dbReference type="ChEBI" id="CHEBI:29105"/>
        <note>catalytic</note>
    </ligand>
</feature>
<keyword evidence="15 21" id="KW-0560">Oxidoreductase</keyword>
<evidence type="ECO:0000256" key="10">
    <source>
        <dbReference type="ARBA" id="ARBA00022741"/>
    </source>
</evidence>
<feature type="active site" description="Proton acceptor; for 3-dehydroquinate synthase activity" evidence="21">
    <location>
        <position position="250"/>
    </location>
</feature>
<dbReference type="NCBIfam" id="TIGR01356">
    <property type="entry name" value="aroA"/>
    <property type="match status" value="1"/>
</dbReference>
<dbReference type="FunFam" id="3.65.10.10:FF:000007">
    <property type="entry name" value="Pentafunctional AROM polypeptide"/>
    <property type="match status" value="1"/>
</dbReference>
<evidence type="ECO:0000256" key="22">
    <source>
        <dbReference type="PIRNR" id="PIRNR000514"/>
    </source>
</evidence>
<feature type="domain" description="Quinate/shikimate 5-dehydrogenase/glutamyl-tRNA reductase" evidence="24">
    <location>
        <begin position="1451"/>
        <end position="1497"/>
    </location>
</feature>
<evidence type="ECO:0000259" key="24">
    <source>
        <dbReference type="Pfam" id="PF01488"/>
    </source>
</evidence>
<evidence type="ECO:0000256" key="18">
    <source>
        <dbReference type="ARBA" id="ARBA00023268"/>
    </source>
</evidence>
<dbReference type="PANTHER" id="PTHR21090:SF5">
    <property type="entry name" value="PENTAFUNCTIONAL AROM POLYPEPTIDE"/>
    <property type="match status" value="1"/>
</dbReference>
<comment type="cofactor">
    <cofactor evidence="21 22">
        <name>Zn(2+)</name>
        <dbReference type="ChEBI" id="CHEBI:29105"/>
    </cofactor>
    <text evidence="21 22">Binds 2 Zn(2+) ions per subunit.</text>
</comment>
<evidence type="ECO:0000256" key="7">
    <source>
        <dbReference type="ARBA" id="ARBA00022605"/>
    </source>
</evidence>
<evidence type="ECO:0000259" key="26">
    <source>
        <dbReference type="Pfam" id="PF08501"/>
    </source>
</evidence>
<reference evidence="28 29" key="1">
    <citation type="submission" date="2016-08" db="EMBL/GenBank/DDBJ databases">
        <title>A Parts List for Fungal Cellulosomes Revealed by Comparative Genomics.</title>
        <authorList>
            <consortium name="DOE Joint Genome Institute"/>
            <person name="Haitjema C.H."/>
            <person name="Gilmore S.P."/>
            <person name="Henske J.K."/>
            <person name="Solomon K.V."/>
            <person name="De Groot R."/>
            <person name="Kuo A."/>
            <person name="Mondo S.J."/>
            <person name="Salamov A.A."/>
            <person name="Labutti K."/>
            <person name="Zhao Z."/>
            <person name="Chiniquy J."/>
            <person name="Barry K."/>
            <person name="Brewer H.M."/>
            <person name="Purvine S.O."/>
            <person name="Wright A.T."/>
            <person name="Boxma B."/>
            <person name="Van Alen T."/>
            <person name="Hackstein J.H."/>
            <person name="Baker S.E."/>
            <person name="Grigoriev I.V."/>
            <person name="O'Malley M.A."/>
        </authorList>
    </citation>
    <scope>NUCLEOTIDE SEQUENCE [LARGE SCALE GENOMIC DNA]</scope>
    <source>
        <strain evidence="28 29">S4</strain>
    </source>
</reference>
<comment type="pathway">
    <text evidence="1 21 22">Metabolic intermediate biosynthesis; chorismate biosynthesis; chorismate from D-erythrose 4-phosphate and phosphoenolpyruvate: step 6/7.</text>
</comment>
<dbReference type="InterPro" id="IPR006151">
    <property type="entry name" value="Shikm_DH/Glu-tRNA_Rdtase"/>
</dbReference>
<dbReference type="EC" id="1.1.1.25" evidence="21"/>
<comment type="subunit">
    <text evidence="21 22">Homodimer.</text>
</comment>
<keyword evidence="18 21" id="KW-0511">Multifunctional enzyme</keyword>
<feature type="domain" description="3-dehydroquinate synthase C-terminal" evidence="27">
    <location>
        <begin position="188"/>
        <end position="350"/>
    </location>
</feature>
<dbReference type="InterPro" id="IPR013792">
    <property type="entry name" value="RNA3'P_cycl/enolpyr_Trfase_a/b"/>
</dbReference>
<dbReference type="HAMAP" id="MF_03143">
    <property type="entry name" value="Pentafunct_AroM"/>
    <property type="match status" value="1"/>
</dbReference>
<feature type="binding site" evidence="21">
    <location>
        <position position="277"/>
    </location>
    <ligand>
        <name>7-phospho-2-dehydro-3-deoxy-D-arabino-heptonate</name>
        <dbReference type="ChEBI" id="CHEBI:58394"/>
    </ligand>
</feature>
<keyword evidence="7 21" id="KW-0028">Amino-acid biosynthesis</keyword>
<dbReference type="InterPro" id="IPR000623">
    <property type="entry name" value="Shikimate_kinase/TSH1"/>
</dbReference>
<evidence type="ECO:0000256" key="1">
    <source>
        <dbReference type="ARBA" id="ARBA00004811"/>
    </source>
</evidence>
<comment type="catalytic activity">
    <reaction evidence="21 22">
        <text>3-dehydroquinate = 3-dehydroshikimate + H2O</text>
        <dbReference type="Rhea" id="RHEA:21096"/>
        <dbReference type="ChEBI" id="CHEBI:15377"/>
        <dbReference type="ChEBI" id="CHEBI:16630"/>
        <dbReference type="ChEBI" id="CHEBI:32364"/>
        <dbReference type="EC" id="4.2.1.10"/>
    </reaction>
</comment>
<dbReference type="Gene3D" id="3.40.50.720">
    <property type="entry name" value="NAD(P)-binding Rossmann-like Domain"/>
    <property type="match status" value="1"/>
</dbReference>
<feature type="binding site" evidence="21">
    <location>
        <begin position="136"/>
        <end position="137"/>
    </location>
    <ligand>
        <name>NAD(+)</name>
        <dbReference type="ChEBI" id="CHEBI:57540"/>
    </ligand>
</feature>
<dbReference type="InterPro" id="IPR001381">
    <property type="entry name" value="DHquinase_I"/>
</dbReference>
<dbReference type="GO" id="GO:0004765">
    <property type="term" value="F:shikimate kinase activity"/>
    <property type="evidence" value="ECO:0007669"/>
    <property type="project" value="UniProtKB-UniRule"/>
</dbReference>
<dbReference type="InterPro" id="IPR023193">
    <property type="entry name" value="EPSP_synthase_CS"/>
</dbReference>
<dbReference type="InterPro" id="IPR013785">
    <property type="entry name" value="Aldolase_TIM"/>
</dbReference>
<feature type="active site" description="Proton acceptor; for 3-dehydroquinate dehydratase activity" evidence="21">
    <location>
        <position position="1182"/>
    </location>
</feature>
<accession>A0A1Y1XAM4</accession>
<dbReference type="EMBL" id="MCFG01000087">
    <property type="protein sequence ID" value="ORX82767.1"/>
    <property type="molecule type" value="Genomic_DNA"/>
</dbReference>
<feature type="binding site" evidence="21">
    <location>
        <position position="158"/>
    </location>
    <ligand>
        <name>NAD(+)</name>
        <dbReference type="ChEBI" id="CHEBI:57540"/>
    </ligand>
</feature>
<evidence type="ECO:0000256" key="2">
    <source>
        <dbReference type="ARBA" id="ARBA00004842"/>
    </source>
</evidence>
<comment type="caution">
    <text evidence="21">Lacks conserved residue(s) required for the propagation of feature annotation.</text>
</comment>
<dbReference type="InterPro" id="IPR016037">
    <property type="entry name" value="DHQ_synth_AroB"/>
</dbReference>
<keyword evidence="10 21" id="KW-0547">Nucleotide-binding</keyword>
<evidence type="ECO:0000256" key="14">
    <source>
        <dbReference type="ARBA" id="ARBA00022857"/>
    </source>
</evidence>
<dbReference type="GO" id="GO:0009423">
    <property type="term" value="P:chorismate biosynthetic process"/>
    <property type="evidence" value="ECO:0007669"/>
    <property type="project" value="UniProtKB-UniRule"/>
</dbReference>
<dbReference type="InterPro" id="IPR030960">
    <property type="entry name" value="DHQS/DOIS_N"/>
</dbReference>
<dbReference type="InterPro" id="IPR027417">
    <property type="entry name" value="P-loop_NTPase"/>
</dbReference>
<dbReference type="CDD" id="cd01556">
    <property type="entry name" value="EPSP_synthase"/>
    <property type="match status" value="1"/>
</dbReference>
<dbReference type="InterPro" id="IPR023000">
    <property type="entry name" value="Shikimate_kinase_CS"/>
</dbReference>
<keyword evidence="8 21" id="KW-0808">Transferase</keyword>
<comment type="pathway">
    <text evidence="21 22">Metabolic intermediate biosynthesis; chorismate biosynthesis; chorismate from D-erythrose 4-phosphate and phosphoenolpyruvate: step 2/7.</text>
</comment>
<dbReference type="NCBIfam" id="TIGR01093">
    <property type="entry name" value="aroD"/>
    <property type="match status" value="1"/>
</dbReference>
<keyword evidence="16 21" id="KW-0057">Aromatic amino acid biosynthesis</keyword>
<dbReference type="SUPFAM" id="SSF53223">
    <property type="entry name" value="Aminoacid dehydrogenase-like, N-terminal domain"/>
    <property type="match status" value="1"/>
</dbReference>
<comment type="catalytic activity">
    <reaction evidence="21 22">
        <text>shikimate + NADP(+) = 3-dehydroshikimate + NADPH + H(+)</text>
        <dbReference type="Rhea" id="RHEA:17737"/>
        <dbReference type="ChEBI" id="CHEBI:15378"/>
        <dbReference type="ChEBI" id="CHEBI:16630"/>
        <dbReference type="ChEBI" id="CHEBI:36208"/>
        <dbReference type="ChEBI" id="CHEBI:57783"/>
        <dbReference type="ChEBI" id="CHEBI:58349"/>
        <dbReference type="EC" id="1.1.1.25"/>
    </reaction>
</comment>
<dbReference type="GO" id="GO:0003866">
    <property type="term" value="F:3-phosphoshikimate 1-carboxyvinyltransferase activity"/>
    <property type="evidence" value="ECO:0007669"/>
    <property type="project" value="UniProtKB-UniRule"/>
</dbReference>
<dbReference type="Gene3D" id="1.20.1090.10">
    <property type="entry name" value="Dehydroquinate synthase-like - alpha domain"/>
    <property type="match status" value="1"/>
</dbReference>
<feature type="active site" description="Schiff-base intermediate with substrate; for 3-dehydroquinate dehydratase activity" evidence="21">
    <location>
        <position position="1232"/>
    </location>
</feature>
<evidence type="ECO:0000256" key="6">
    <source>
        <dbReference type="ARBA" id="ARBA00022490"/>
    </source>
</evidence>
<feature type="binding site" evidence="21">
    <location>
        <position position="261"/>
    </location>
    <ligand>
        <name>Zn(2+)</name>
        <dbReference type="ChEBI" id="CHEBI:29105"/>
        <note>catalytic</note>
    </ligand>
</feature>
<feature type="binding site" evidence="21">
    <location>
        <position position="191"/>
    </location>
    <ligand>
        <name>Zn(2+)</name>
        <dbReference type="ChEBI" id="CHEBI:29105"/>
        <note>catalytic</note>
    </ligand>
</feature>
<dbReference type="InterPro" id="IPR006264">
    <property type="entry name" value="EPSP_synthase"/>
</dbReference>
<comment type="similarity">
    <text evidence="5">Belongs to the EPSP synthase family.</text>
</comment>
<feature type="binding site" evidence="21">
    <location>
        <position position="149"/>
    </location>
    <ligand>
        <name>7-phospho-2-dehydro-3-deoxy-D-arabino-heptonate</name>
        <dbReference type="ChEBI" id="CHEBI:58394"/>
    </ligand>
</feature>
<dbReference type="Gene3D" id="3.20.20.70">
    <property type="entry name" value="Aldolase class I"/>
    <property type="match status" value="1"/>
</dbReference>
<dbReference type="HAMAP" id="MF_00109">
    <property type="entry name" value="Shikimate_kinase"/>
    <property type="match status" value="1"/>
</dbReference>
<feature type="binding site" evidence="21">
    <location>
        <position position="127"/>
    </location>
    <ligand>
        <name>7-phospho-2-dehydro-3-deoxy-D-arabino-heptonate</name>
        <dbReference type="ChEBI" id="CHEBI:58394"/>
    </ligand>
</feature>
<dbReference type="NCBIfam" id="TIGR01809">
    <property type="entry name" value="Shik-DH-AROM"/>
    <property type="match status" value="1"/>
</dbReference>
<keyword evidence="11 21" id="KW-0418">Kinase</keyword>
<comment type="similarity">
    <text evidence="21 22">In the 2nd section; belongs to the EPSP synthase family.</text>
</comment>
<dbReference type="InterPro" id="IPR008289">
    <property type="entry name" value="Pentafunct_AroM"/>
</dbReference>
<dbReference type="EC" id="4.2.3.4" evidence="21"/>
<dbReference type="PIRSF" id="PIRSF000514">
    <property type="entry name" value="Pentafunct_AroM"/>
    <property type="match status" value="1"/>
</dbReference>
<organism evidence="28 29">
    <name type="scientific">Anaeromyces robustus</name>
    <dbReference type="NCBI Taxonomy" id="1754192"/>
    <lineage>
        <taxon>Eukaryota</taxon>
        <taxon>Fungi</taxon>
        <taxon>Fungi incertae sedis</taxon>
        <taxon>Chytridiomycota</taxon>
        <taxon>Chytridiomycota incertae sedis</taxon>
        <taxon>Neocallimastigomycetes</taxon>
        <taxon>Neocallimastigales</taxon>
        <taxon>Neocallimastigaceae</taxon>
        <taxon>Anaeromyces</taxon>
    </lineage>
</organism>
<dbReference type="InterPro" id="IPR010110">
    <property type="entry name" value="Shikimate_DH_AroM-type"/>
</dbReference>
<evidence type="ECO:0000259" key="25">
    <source>
        <dbReference type="Pfam" id="PF01761"/>
    </source>
</evidence>
<keyword evidence="6 21" id="KW-0963">Cytoplasm</keyword>
<dbReference type="Pfam" id="PF01487">
    <property type="entry name" value="DHquinase_I"/>
    <property type="match status" value="1"/>
</dbReference>
<evidence type="ECO:0000256" key="3">
    <source>
        <dbReference type="ARBA" id="ARBA00006477"/>
    </source>
</evidence>
<dbReference type="Pfam" id="PF08501">
    <property type="entry name" value="Shikimate_dh_N"/>
    <property type="match status" value="1"/>
</dbReference>
<dbReference type="EC" id="4.2.1.10" evidence="21"/>
<feature type="region of interest" description="3-dehydroquinate synthase" evidence="21">
    <location>
        <begin position="1"/>
        <end position="376"/>
    </location>
</feature>
<dbReference type="HAMAP" id="MF_00210">
    <property type="entry name" value="EPSP_synth"/>
    <property type="match status" value="1"/>
</dbReference>
<dbReference type="EC" id="2.7.1.71" evidence="21"/>
<comment type="similarity">
    <text evidence="4">In the N-terminal section; belongs to the shikimate kinase family.</text>
</comment>
<comment type="subcellular location">
    <subcellularLocation>
        <location evidence="21 22">Cytoplasm</location>
    </subcellularLocation>
</comment>
<dbReference type="GO" id="GO:0008652">
    <property type="term" value="P:amino acid biosynthetic process"/>
    <property type="evidence" value="ECO:0007669"/>
    <property type="project" value="UniProtKB-KW"/>
</dbReference>
<dbReference type="PROSITE" id="PS00104">
    <property type="entry name" value="EPSP_SYNTHASE_1"/>
    <property type="match status" value="1"/>
</dbReference>
<dbReference type="Pfam" id="PF01488">
    <property type="entry name" value="Shikimate_DH"/>
    <property type="match status" value="1"/>
</dbReference>
<feature type="binding site" evidence="21">
    <location>
        <begin position="191"/>
        <end position="194"/>
    </location>
    <ligand>
        <name>7-phospho-2-dehydro-3-deoxy-D-arabino-heptonate</name>
        <dbReference type="ChEBI" id="CHEBI:58394"/>
    </ligand>
</feature>
<comment type="similarity">
    <text evidence="21 22">In the 4th section; belongs to the type-I 3-dehydroquinase family.</text>
</comment>
<feature type="domain" description="Shikimate dehydrogenase substrate binding N-terminal" evidence="26">
    <location>
        <begin position="1322"/>
        <end position="1408"/>
    </location>
</feature>
<dbReference type="GO" id="GO:0003856">
    <property type="term" value="F:3-dehydroquinate synthase activity"/>
    <property type="evidence" value="ECO:0007669"/>
    <property type="project" value="UniProtKB-UniRule"/>
</dbReference>
<feature type="binding site" evidence="21">
    <location>
        <begin position="111"/>
        <end position="113"/>
    </location>
    <ligand>
        <name>NAD(+)</name>
        <dbReference type="ChEBI" id="CHEBI:57540"/>
    </ligand>
</feature>
<dbReference type="GO" id="GO:0004764">
    <property type="term" value="F:shikimate 3-dehydrogenase (NADP+) activity"/>
    <property type="evidence" value="ECO:0007669"/>
    <property type="project" value="UniProtKB-UniRule"/>
</dbReference>
<comment type="similarity">
    <text evidence="21 22">In the C-terminal section; belongs to the shikimate dehydrogenase family.</text>
</comment>
<feature type="binding site" evidence="21">
    <location>
        <begin position="176"/>
        <end position="179"/>
    </location>
    <ligand>
        <name>NAD(+)</name>
        <dbReference type="ChEBI" id="CHEBI:57540"/>
    </ligand>
</feature>
<feature type="active site" description="For EPSP synthase activity" evidence="21">
    <location>
        <position position="809"/>
    </location>
</feature>
<evidence type="ECO:0000313" key="29">
    <source>
        <dbReference type="Proteomes" id="UP000193944"/>
    </source>
</evidence>
<gene>
    <name evidence="28" type="ORF">BCR32DRAFT_292410</name>
</gene>
<feature type="binding site" evidence="21">
    <location>
        <position position="187"/>
    </location>
    <ligand>
        <name>NAD(+)</name>
        <dbReference type="ChEBI" id="CHEBI:57540"/>
    </ligand>
</feature>
<keyword evidence="29" id="KW-1185">Reference proteome</keyword>
<dbReference type="Gene3D" id="3.40.50.10860">
    <property type="entry name" value="Leucine Dehydrogenase, chain A, domain 1"/>
    <property type="match status" value="1"/>
</dbReference>
<feature type="binding site" evidence="21">
    <location>
        <position position="240"/>
    </location>
    <ligand>
        <name>7-phospho-2-dehydro-3-deoxy-D-arabino-heptonate</name>
        <dbReference type="ChEBI" id="CHEBI:58394"/>
    </ligand>
</feature>
<feature type="binding site" evidence="21">
    <location>
        <position position="159"/>
    </location>
    <ligand>
        <name>7-phospho-2-dehydro-3-deoxy-D-arabino-heptonate</name>
        <dbReference type="ChEBI" id="CHEBI:58394"/>
    </ligand>
</feature>
<dbReference type="GO" id="GO:0046872">
    <property type="term" value="F:metal ion binding"/>
    <property type="evidence" value="ECO:0007669"/>
    <property type="project" value="UniProtKB-UniRule"/>
</dbReference>
<comment type="function">
    <text evidence="21 22">The AROM polypeptide catalyzes 5 consecutive enzymatic reactions in prechorismate polyaromatic amino acid biosynthesis.</text>
</comment>
<dbReference type="InterPro" id="IPR031322">
    <property type="entry name" value="Shikimate/glucono_kinase"/>
</dbReference>
<dbReference type="STRING" id="1754192.A0A1Y1XAM4"/>
<dbReference type="Pfam" id="PF01761">
    <property type="entry name" value="DHQ_synthase"/>
    <property type="match status" value="1"/>
</dbReference>
<comment type="pathway">
    <text evidence="21 22">Metabolic intermediate biosynthesis; chorismate biosynthesis; chorismate from D-erythrose 4-phosphate and phosphoenolpyruvate: step 4/7.</text>
</comment>
<keyword evidence="9 21" id="KW-0479">Metal-binding</keyword>
<feature type="binding site" evidence="21">
    <location>
        <position position="143"/>
    </location>
    <ligand>
        <name>7-phospho-2-dehydro-3-deoxy-D-arabino-heptonate</name>
        <dbReference type="ChEBI" id="CHEBI:58394"/>
    </ligand>
</feature>
<comment type="catalytic activity">
    <reaction evidence="21 22">
        <text>7-phospho-2-dehydro-3-deoxy-D-arabino-heptonate = 3-dehydroquinate + phosphate</text>
        <dbReference type="Rhea" id="RHEA:21968"/>
        <dbReference type="ChEBI" id="CHEBI:32364"/>
        <dbReference type="ChEBI" id="CHEBI:43474"/>
        <dbReference type="ChEBI" id="CHEBI:58394"/>
        <dbReference type="EC" id="4.2.3.4"/>
    </reaction>
</comment>
<dbReference type="SUPFAM" id="SSF51569">
    <property type="entry name" value="Aldolase"/>
    <property type="match status" value="1"/>
</dbReference>
<dbReference type="CDD" id="cd01065">
    <property type="entry name" value="NAD_bind_Shikimate_DH"/>
    <property type="match status" value="1"/>
</dbReference>
<dbReference type="InterPro" id="IPR036968">
    <property type="entry name" value="Enolpyruvate_Tfrase_sf"/>
</dbReference>
<dbReference type="Gene3D" id="3.40.50.300">
    <property type="entry name" value="P-loop containing nucleotide triphosphate hydrolases"/>
    <property type="match status" value="1"/>
</dbReference>
<dbReference type="GO" id="GO:0009073">
    <property type="term" value="P:aromatic amino acid family biosynthetic process"/>
    <property type="evidence" value="ECO:0007669"/>
    <property type="project" value="UniProtKB-UniRule"/>
</dbReference>
<dbReference type="CDD" id="cd00464">
    <property type="entry name" value="SK"/>
    <property type="match status" value="1"/>
</dbReference>
<dbReference type="Gene3D" id="3.65.10.10">
    <property type="entry name" value="Enolpyruvate transferase domain"/>
    <property type="match status" value="2"/>
</dbReference>
<evidence type="ECO:0000256" key="4">
    <source>
        <dbReference type="ARBA" id="ARBA00009349"/>
    </source>
</evidence>
<comment type="pathway">
    <text evidence="2 21 22">Metabolic intermediate biosynthesis; chorismate biosynthesis; chorismate from D-erythrose 4-phosphate and phosphoenolpyruvate: step 5/7.</text>
</comment>
<evidence type="ECO:0000259" key="23">
    <source>
        <dbReference type="Pfam" id="PF00275"/>
    </source>
</evidence>
<evidence type="ECO:0000256" key="13">
    <source>
        <dbReference type="ARBA" id="ARBA00022840"/>
    </source>
</evidence>
<dbReference type="SUPFAM" id="SSF55205">
    <property type="entry name" value="EPT/RTPC-like"/>
    <property type="match status" value="1"/>
</dbReference>
<protein>
    <recommendedName>
        <fullName evidence="21">Pentafunctional AROM polypeptide</fullName>
    </recommendedName>
    <domain>
        <recommendedName>
            <fullName evidence="21">3-dehydroquinate synthase</fullName>
            <shortName evidence="21">DHQS</shortName>
            <ecNumber evidence="21">4.2.3.4</ecNumber>
        </recommendedName>
    </domain>
    <domain>
        <recommendedName>
            <fullName evidence="21">3-phosphoshikimate 1-carboxyvinyltransferase</fullName>
            <ecNumber evidence="21">2.5.1.19</ecNumber>
        </recommendedName>
        <alternativeName>
            <fullName evidence="21">5-enolpyruvylshikimate-3-phosphate synthase</fullName>
            <shortName evidence="21">EPSP synthase</shortName>
            <shortName evidence="21">EPSPS</shortName>
        </alternativeName>
    </domain>
    <domain>
        <recommendedName>
            <fullName evidence="21">Shikimate kinase</fullName>
            <shortName evidence="21">SK</shortName>
            <ecNumber evidence="21">2.7.1.71</ecNumber>
        </recommendedName>
    </domain>
    <domain>
        <recommendedName>
            <fullName evidence="21">3-dehydroquinate dehydratase</fullName>
            <shortName evidence="21">3-dehydroquinase</shortName>
            <ecNumber evidence="21">4.2.1.10</ecNumber>
        </recommendedName>
    </domain>
    <domain>
        <recommendedName>
            <fullName evidence="21">Shikimate dehydrogenase</fullName>
            <ecNumber evidence="21">1.1.1.25</ecNumber>
        </recommendedName>
    </domain>
</protein>
<evidence type="ECO:0000256" key="12">
    <source>
        <dbReference type="ARBA" id="ARBA00022833"/>
    </source>
</evidence>
<dbReference type="InterPro" id="IPR001986">
    <property type="entry name" value="Enolpyruvate_Tfrase_dom"/>
</dbReference>
<keyword evidence="14 21" id="KW-0521">NADP</keyword>
<evidence type="ECO:0000256" key="9">
    <source>
        <dbReference type="ARBA" id="ARBA00022723"/>
    </source>
</evidence>
<dbReference type="OrthoDB" id="197068at2759"/>
<reference evidence="28 29" key="2">
    <citation type="submission" date="2016-08" db="EMBL/GenBank/DDBJ databases">
        <title>Pervasive Adenine N6-methylation of Active Genes in Fungi.</title>
        <authorList>
            <consortium name="DOE Joint Genome Institute"/>
            <person name="Mondo S.J."/>
            <person name="Dannebaum R.O."/>
            <person name="Kuo R.C."/>
            <person name="Labutti K."/>
            <person name="Haridas S."/>
            <person name="Kuo A."/>
            <person name="Salamov A."/>
            <person name="Ahrendt S.R."/>
            <person name="Lipzen A."/>
            <person name="Sullivan W."/>
            <person name="Andreopoulos W.B."/>
            <person name="Clum A."/>
            <person name="Lindquist E."/>
            <person name="Daum C."/>
            <person name="Ramamoorthy G.K."/>
            <person name="Gryganskyi A."/>
            <person name="Culley D."/>
            <person name="Magnuson J.K."/>
            <person name="James T.Y."/>
            <person name="O'Malley M.A."/>
            <person name="Stajich J.E."/>
            <person name="Spatafora J.W."/>
            <person name="Visel A."/>
            <person name="Grigoriev I.V."/>
        </authorList>
    </citation>
    <scope>NUCLEOTIDE SEQUENCE [LARGE SCALE GENOMIC DNA]</scope>
    <source>
        <strain evidence="28 29">S4</strain>
    </source>
</reference>
<feature type="binding site" evidence="21">
    <location>
        <begin position="80"/>
        <end position="83"/>
    </location>
    <ligand>
        <name>NAD(+)</name>
        <dbReference type="ChEBI" id="CHEBI:57540"/>
    </ligand>
</feature>
<comment type="pathway">
    <text evidence="21 22">Metabolic intermediate biosynthesis; chorismate biosynthesis; chorismate from D-erythrose 4-phosphate and phosphoenolpyruvate: step 3/7.</text>
</comment>